<dbReference type="Proteomes" id="UP000536441">
    <property type="component" value="Unassembled WGS sequence"/>
</dbReference>
<dbReference type="RefSeq" id="WP_175311163.1">
    <property type="nucleotide sequence ID" value="NZ_CBCRYR010000038.1"/>
</dbReference>
<keyword evidence="3" id="KW-0804">Transcription</keyword>
<dbReference type="GO" id="GO:0003677">
    <property type="term" value="F:DNA binding"/>
    <property type="evidence" value="ECO:0007669"/>
    <property type="project" value="UniProtKB-KW"/>
</dbReference>
<evidence type="ECO:0000256" key="3">
    <source>
        <dbReference type="ARBA" id="ARBA00023163"/>
    </source>
</evidence>
<evidence type="ECO:0000313" key="5">
    <source>
        <dbReference type="EMBL" id="NUU46518.1"/>
    </source>
</evidence>
<keyword evidence="1" id="KW-0805">Transcription regulation</keyword>
<dbReference type="InterPro" id="IPR000595">
    <property type="entry name" value="cNMP-bd_dom"/>
</dbReference>
<name>A0A7Y6B3D3_9SPHN</name>
<dbReference type="SUPFAM" id="SSF46785">
    <property type="entry name" value="Winged helix' DNA-binding domain"/>
    <property type="match status" value="1"/>
</dbReference>
<dbReference type="AlphaFoldDB" id="A0A7Y6B3D3"/>
<dbReference type="GO" id="GO:0006355">
    <property type="term" value="P:regulation of DNA-templated transcription"/>
    <property type="evidence" value="ECO:0007669"/>
    <property type="project" value="InterPro"/>
</dbReference>
<keyword evidence="2" id="KW-0238">DNA-binding</keyword>
<comment type="caution">
    <text evidence="5">The sequence shown here is derived from an EMBL/GenBank/DDBJ whole genome shotgun (WGS) entry which is preliminary data.</text>
</comment>
<dbReference type="InterPro" id="IPR012318">
    <property type="entry name" value="HTH_CRP"/>
</dbReference>
<evidence type="ECO:0000313" key="6">
    <source>
        <dbReference type="Proteomes" id="UP000536441"/>
    </source>
</evidence>
<dbReference type="InterPro" id="IPR036388">
    <property type="entry name" value="WH-like_DNA-bd_sf"/>
</dbReference>
<dbReference type="SMART" id="SM00100">
    <property type="entry name" value="cNMP"/>
    <property type="match status" value="1"/>
</dbReference>
<sequence length="242" mass="27109">MPYPIHRFQAMCRLTPEEERRLLTLGDAEVVRRRGETFQHEGDVLSGFHLHLRGWISSSILLRSGHRLIQKIHLPGDMLGTPSMVLPKAADTLTAITEAVTAFVPYERIGQLFTEAPRLAALFTVAVQMERLTLMDVLAVTRNASAREQLARLLVDLHARLSPIGLVQDDSFHLPLTQEVMGDLLGLTAVHVNRTIRAMEADGLVSREGHRIRLLNLAALRDISPLPPRRPQFEPVWLPAPL</sequence>
<dbReference type="Gene3D" id="1.10.10.10">
    <property type="entry name" value="Winged helix-like DNA-binding domain superfamily/Winged helix DNA-binding domain"/>
    <property type="match status" value="1"/>
</dbReference>
<dbReference type="CDD" id="cd00038">
    <property type="entry name" value="CAP_ED"/>
    <property type="match status" value="1"/>
</dbReference>
<dbReference type="EMBL" id="JABMCH010000058">
    <property type="protein sequence ID" value="NUU46518.1"/>
    <property type="molecule type" value="Genomic_DNA"/>
</dbReference>
<evidence type="ECO:0000259" key="4">
    <source>
        <dbReference type="PROSITE" id="PS51063"/>
    </source>
</evidence>
<keyword evidence="6" id="KW-1185">Reference proteome</keyword>
<reference evidence="5 6" key="1">
    <citation type="submission" date="2020-05" db="EMBL/GenBank/DDBJ databases">
        <title>Genome Sequencing of Type Strains.</title>
        <authorList>
            <person name="Lemaire J.F."/>
            <person name="Inderbitzin P."/>
            <person name="Gregorio O.A."/>
            <person name="Collins S.B."/>
            <person name="Wespe N."/>
            <person name="Knight-Connoni V."/>
        </authorList>
    </citation>
    <scope>NUCLEOTIDE SEQUENCE [LARGE SCALE GENOMIC DNA]</scope>
    <source>
        <strain evidence="5 6">DSM 100049</strain>
    </source>
</reference>
<dbReference type="InterPro" id="IPR018490">
    <property type="entry name" value="cNMP-bd_dom_sf"/>
</dbReference>
<evidence type="ECO:0000256" key="2">
    <source>
        <dbReference type="ARBA" id="ARBA00023125"/>
    </source>
</evidence>
<dbReference type="Pfam" id="PF13545">
    <property type="entry name" value="HTH_Crp_2"/>
    <property type="match status" value="1"/>
</dbReference>
<dbReference type="Pfam" id="PF00027">
    <property type="entry name" value="cNMP_binding"/>
    <property type="match status" value="1"/>
</dbReference>
<protein>
    <submittedName>
        <fullName evidence="5">Crp/Fnr family transcriptional regulator</fullName>
    </submittedName>
</protein>
<dbReference type="CDD" id="cd00092">
    <property type="entry name" value="HTH_CRP"/>
    <property type="match status" value="1"/>
</dbReference>
<dbReference type="InterPro" id="IPR036390">
    <property type="entry name" value="WH_DNA-bd_sf"/>
</dbReference>
<dbReference type="InterPro" id="IPR014710">
    <property type="entry name" value="RmlC-like_jellyroll"/>
</dbReference>
<dbReference type="PROSITE" id="PS51063">
    <property type="entry name" value="HTH_CRP_2"/>
    <property type="match status" value="1"/>
</dbReference>
<gene>
    <name evidence="5" type="ORF">HP438_05965</name>
</gene>
<dbReference type="SUPFAM" id="SSF51206">
    <property type="entry name" value="cAMP-binding domain-like"/>
    <property type="match status" value="1"/>
</dbReference>
<feature type="domain" description="HTH crp-type" evidence="4">
    <location>
        <begin position="144"/>
        <end position="218"/>
    </location>
</feature>
<dbReference type="SMART" id="SM00419">
    <property type="entry name" value="HTH_CRP"/>
    <property type="match status" value="1"/>
</dbReference>
<accession>A0A7Y6B3D3</accession>
<organism evidence="5 6">
    <name type="scientific">Sphingomonas zeae</name>
    <dbReference type="NCBI Taxonomy" id="1646122"/>
    <lineage>
        <taxon>Bacteria</taxon>
        <taxon>Pseudomonadati</taxon>
        <taxon>Pseudomonadota</taxon>
        <taxon>Alphaproteobacteria</taxon>
        <taxon>Sphingomonadales</taxon>
        <taxon>Sphingomonadaceae</taxon>
        <taxon>Sphingomonas</taxon>
    </lineage>
</organism>
<evidence type="ECO:0000256" key="1">
    <source>
        <dbReference type="ARBA" id="ARBA00023015"/>
    </source>
</evidence>
<proteinExistence type="predicted"/>
<dbReference type="Gene3D" id="2.60.120.10">
    <property type="entry name" value="Jelly Rolls"/>
    <property type="match status" value="1"/>
</dbReference>